<evidence type="ECO:0000256" key="17">
    <source>
        <dbReference type="ARBA" id="ARBA00023268"/>
    </source>
</evidence>
<keyword evidence="7" id="KW-0064">Aspartyl protease</keyword>
<reference evidence="21" key="1">
    <citation type="submission" date="2013-07" db="EMBL/GenBank/DDBJ databases">
        <authorList>
            <person name="Geib S."/>
        </authorList>
    </citation>
    <scope>NUCLEOTIDE SEQUENCE</scope>
</reference>
<sequence>MSSGGLYAIEKLDDTNYCSWAIQMKSVLVHSELWPIVCGRLVKAENATAAESATFDLKDEKALACIMLSIKPSQLNHVKHCDTSLKAWNKLNEIYQPRGPARKITLFRKMLYLRMSEGQQMKDHINEFYSIWEQLKEIEVTVPEDLLSIILLSNLTKSYDNFVVAIEARDSLPTLEMLKIKLLEEGARRLENDEGEDEGANEKAFVARINARKNNNNSSVSRYANMKCYNCGRHGHIAAKCREPKKVQLGDEKTSFAILASTSSLVLNKKNWIIDSGATSHLCCDRQLMKNYKEKKEKILLAGDSYLEANGIGEVEIGNNDHRVTLREVLHVPALKSNFVSVSKAVQSGLTVNISKMQLTINNKSGTVVMSAKENCGLFIFENKLNTCFSLANDNVLDWHNKFGHLNVQSLKEMHNKKLVHGLKLKNVPMKMQCTSCAESKICVNKFPQESKNRAKKLCEIIHTDICGPINKKSIGGSRYFATFIDDMSRYKCVYFLKSKDEIFSAFKSFKAMAEKQTNCKIKILRSDNGREYLSKNFENFLKENGIVRQLTVPYTPQQNGVAERANRTLVEMARSMIVHSGLGECFWAEAVATAAYLQNRSVTKSLANRTPYEAWTSRKPNVSHLKVFGQLAIAIDKTEKRKFQPKGKKMVMVGYSDVSKAYRLYDPASKKVIVCRDVIFIDGAYVPHEQNPNDIVTFDAEDIVNEAEPSIAEDTSGDYEVNSDLQPTRVRRGRPAFVRTGRRGRPRKRRHFLNMMKAADVEIPITVSEAMNSKYVKQWTSAMQKEFDALVKRNTWSLVDLPAGEKPIGCKWVYSVKQNSDGSVQRFKSRLVAKGCSQQFGINFNETFSPVVRYATIRLVIALACEYNLHLHQLDVSSAYLNSELQYDVYVKQPENFVNEQFPNRVLKLNKALYGLKQSGREWNEKLNSVLIKMGFMPCVSEPCVYTKNEEDKYNIIAVYVDDILIASSSLKDLNNIKARIAKEFDIVDGGPAKYFLGIQIERDGDVGNIAISQRQYIYDLLKHNGMEECKAVSTPLEVGFQTSCDKDECIKVNTTEYQSLIGALMYLAISTRPDILHSVSKLAQRNTDPHLEHKTAAKRILRYLKGTAELKLHYKKTNRLVECFVDADWGGDASDRKSYSGSAFVAAGAVTSWESKKQSIVALSSTEAEYVALSIAAKEAIYLKRLLRELGFSNTGPMVINNDNQSAQHLARNPVHHDRSKHIDIKYH</sequence>
<dbReference type="Pfam" id="PF00098">
    <property type="entry name" value="zf-CCHC"/>
    <property type="match status" value="1"/>
</dbReference>
<evidence type="ECO:0000259" key="20">
    <source>
        <dbReference type="PROSITE" id="PS50994"/>
    </source>
</evidence>
<dbReference type="GO" id="GO:0006310">
    <property type="term" value="P:DNA recombination"/>
    <property type="evidence" value="ECO:0007669"/>
    <property type="project" value="UniProtKB-KW"/>
</dbReference>
<dbReference type="InterPro" id="IPR001584">
    <property type="entry name" value="Integrase_cat-core"/>
</dbReference>
<evidence type="ECO:0000256" key="10">
    <source>
        <dbReference type="ARBA" id="ARBA00022840"/>
    </source>
</evidence>
<evidence type="ECO:0000256" key="13">
    <source>
        <dbReference type="ARBA" id="ARBA00022918"/>
    </source>
</evidence>
<dbReference type="InterPro" id="IPR025724">
    <property type="entry name" value="GAG-pre-integrase_dom"/>
</dbReference>
<dbReference type="SMART" id="SM00343">
    <property type="entry name" value="ZnF_C2HC"/>
    <property type="match status" value="1"/>
</dbReference>
<dbReference type="GO" id="GO:0015074">
    <property type="term" value="P:DNA integration"/>
    <property type="evidence" value="ECO:0007669"/>
    <property type="project" value="UniProtKB-KW"/>
</dbReference>
<evidence type="ECO:0000256" key="2">
    <source>
        <dbReference type="ARBA" id="ARBA00022612"/>
    </source>
</evidence>
<keyword evidence="5" id="KW-0479">Metal-binding</keyword>
<dbReference type="InterPro" id="IPR001878">
    <property type="entry name" value="Znf_CCHC"/>
</dbReference>
<dbReference type="PROSITE" id="PS50158">
    <property type="entry name" value="ZF_CCHC"/>
    <property type="match status" value="1"/>
</dbReference>
<keyword evidence="9" id="KW-0378">Hydrolase</keyword>
<dbReference type="GO" id="GO:0008270">
    <property type="term" value="F:zinc ion binding"/>
    <property type="evidence" value="ECO:0007669"/>
    <property type="project" value="UniProtKB-KW"/>
</dbReference>
<evidence type="ECO:0000256" key="11">
    <source>
        <dbReference type="ARBA" id="ARBA00022842"/>
    </source>
</evidence>
<dbReference type="Pfam" id="PF25597">
    <property type="entry name" value="SH3_retrovirus"/>
    <property type="match status" value="1"/>
</dbReference>
<keyword evidence="4" id="KW-0540">Nuclease</keyword>
<dbReference type="Gene3D" id="4.10.60.10">
    <property type="entry name" value="Zinc finger, CCHC-type"/>
    <property type="match status" value="1"/>
</dbReference>
<keyword evidence="3" id="KW-0645">Protease</keyword>
<dbReference type="InterPro" id="IPR043502">
    <property type="entry name" value="DNA/RNA_pol_sf"/>
</dbReference>
<dbReference type="InterPro" id="IPR039537">
    <property type="entry name" value="Retrotran_Ty1/copia-like"/>
</dbReference>
<comment type="function">
    <text evidence="1">The aspartyl protease (PR) mediates the proteolytic cleavages of the Gag and Gag-Pol polyproteins after assembly of the VLP.</text>
</comment>
<keyword evidence="16" id="KW-0233">DNA recombination</keyword>
<dbReference type="InterPro" id="IPR036397">
    <property type="entry name" value="RNaseH_sf"/>
</dbReference>
<evidence type="ECO:0000256" key="1">
    <source>
        <dbReference type="ARBA" id="ARBA00002180"/>
    </source>
</evidence>
<keyword evidence="2" id="KW-1188">Viral release from host cell</keyword>
<dbReference type="OrthoDB" id="10249572at2759"/>
<dbReference type="PANTHER" id="PTHR42648">
    <property type="entry name" value="TRANSPOSASE, PUTATIVE-RELATED"/>
    <property type="match status" value="1"/>
</dbReference>
<keyword evidence="14" id="KW-0548">Nucleotidyltransferase</keyword>
<evidence type="ECO:0000313" key="21">
    <source>
        <dbReference type="EMBL" id="JAB86200.1"/>
    </source>
</evidence>
<evidence type="ECO:0000256" key="8">
    <source>
        <dbReference type="ARBA" id="ARBA00022759"/>
    </source>
</evidence>
<dbReference type="AlphaFoldDB" id="W8ADM5"/>
<evidence type="ECO:0000256" key="5">
    <source>
        <dbReference type="ARBA" id="ARBA00022723"/>
    </source>
</evidence>
<reference evidence="21" key="2">
    <citation type="journal article" date="2014" name="BMC Genomics">
        <title>A genomic perspective to assessing quality of mass-reared SIT flies used in Mediterranean fruit fly (Ceratitis capitata) eradication in California.</title>
        <authorList>
            <person name="Calla B."/>
            <person name="Hall B."/>
            <person name="Hou S."/>
            <person name="Geib S.M."/>
        </authorList>
    </citation>
    <scope>NUCLEOTIDE SEQUENCE</scope>
</reference>
<evidence type="ECO:0000259" key="19">
    <source>
        <dbReference type="PROSITE" id="PS50158"/>
    </source>
</evidence>
<dbReference type="PANTHER" id="PTHR42648:SF11">
    <property type="entry name" value="TRANSPOSON TY4-P GAG-POL POLYPROTEIN"/>
    <property type="match status" value="1"/>
</dbReference>
<dbReference type="InterPro" id="IPR013103">
    <property type="entry name" value="RVT_2"/>
</dbReference>
<dbReference type="InterPro" id="IPR057670">
    <property type="entry name" value="SH3_retrovirus"/>
</dbReference>
<evidence type="ECO:0000256" key="3">
    <source>
        <dbReference type="ARBA" id="ARBA00022670"/>
    </source>
</evidence>
<keyword evidence="15" id="KW-0917">Virion maturation</keyword>
<proteinExistence type="evidence at transcript level"/>
<dbReference type="InterPro" id="IPR012337">
    <property type="entry name" value="RNaseH-like_sf"/>
</dbReference>
<accession>W8ADM5</accession>
<dbReference type="GO" id="GO:0004519">
    <property type="term" value="F:endonuclease activity"/>
    <property type="evidence" value="ECO:0007669"/>
    <property type="project" value="UniProtKB-KW"/>
</dbReference>
<dbReference type="SUPFAM" id="SSF57756">
    <property type="entry name" value="Retrovirus zinc finger-like domains"/>
    <property type="match status" value="1"/>
</dbReference>
<dbReference type="Gene3D" id="3.30.420.10">
    <property type="entry name" value="Ribonuclease H-like superfamily/Ribonuclease H"/>
    <property type="match status" value="1"/>
</dbReference>
<keyword evidence="11" id="KW-0460">Magnesium</keyword>
<gene>
    <name evidence="21" type="primary">POLX</name>
</gene>
<keyword evidence="17" id="KW-0511">Multifunctional enzyme</keyword>
<evidence type="ECO:0000256" key="15">
    <source>
        <dbReference type="ARBA" id="ARBA00023113"/>
    </source>
</evidence>
<dbReference type="CDD" id="cd09272">
    <property type="entry name" value="RNase_HI_RT_Ty1"/>
    <property type="match status" value="1"/>
</dbReference>
<dbReference type="InterPro" id="IPR036875">
    <property type="entry name" value="Znf_CCHC_sf"/>
</dbReference>
<evidence type="ECO:0000256" key="4">
    <source>
        <dbReference type="ARBA" id="ARBA00022722"/>
    </source>
</evidence>
<dbReference type="InterPro" id="IPR054722">
    <property type="entry name" value="PolX-like_BBD"/>
</dbReference>
<keyword evidence="14" id="KW-0239">DNA-directed DNA polymerase</keyword>
<keyword evidence="13" id="KW-0695">RNA-directed DNA polymerase</keyword>
<dbReference type="Pfam" id="PF13976">
    <property type="entry name" value="gag_pre-integrs"/>
    <property type="match status" value="1"/>
</dbReference>
<evidence type="ECO:0000256" key="7">
    <source>
        <dbReference type="ARBA" id="ARBA00022750"/>
    </source>
</evidence>
<organism evidence="21">
    <name type="scientific">Ceratitis capitata</name>
    <name type="common">Mediterranean fruit fly</name>
    <name type="synonym">Tephritis capitata</name>
    <dbReference type="NCBI Taxonomy" id="7213"/>
    <lineage>
        <taxon>Eukaryota</taxon>
        <taxon>Metazoa</taxon>
        <taxon>Ecdysozoa</taxon>
        <taxon>Arthropoda</taxon>
        <taxon>Hexapoda</taxon>
        <taxon>Insecta</taxon>
        <taxon>Pterygota</taxon>
        <taxon>Neoptera</taxon>
        <taxon>Endopterygota</taxon>
        <taxon>Diptera</taxon>
        <taxon>Brachycera</taxon>
        <taxon>Muscomorpha</taxon>
        <taxon>Tephritoidea</taxon>
        <taxon>Tephritidae</taxon>
        <taxon>Ceratitis</taxon>
        <taxon>Ceratitis</taxon>
    </lineage>
</organism>
<evidence type="ECO:0000256" key="18">
    <source>
        <dbReference type="PROSITE-ProRule" id="PRU00047"/>
    </source>
</evidence>
<keyword evidence="10" id="KW-0067">ATP-binding</keyword>
<dbReference type="GO" id="GO:0003887">
    <property type="term" value="F:DNA-directed DNA polymerase activity"/>
    <property type="evidence" value="ECO:0007669"/>
    <property type="project" value="UniProtKB-KW"/>
</dbReference>
<dbReference type="Pfam" id="PF22936">
    <property type="entry name" value="Pol_BBD"/>
    <property type="match status" value="1"/>
</dbReference>
<dbReference type="Pfam" id="PF14223">
    <property type="entry name" value="Retrotran_gag_2"/>
    <property type="match status" value="1"/>
</dbReference>
<feature type="non-terminal residue" evidence="21">
    <location>
        <position position="1230"/>
    </location>
</feature>
<protein>
    <submittedName>
        <fullName evidence="21">Retrovirus-related Pol polyprotein from transposon TNT 1-94</fullName>
    </submittedName>
</protein>
<dbReference type="GO" id="GO:0003676">
    <property type="term" value="F:nucleic acid binding"/>
    <property type="evidence" value="ECO:0007669"/>
    <property type="project" value="InterPro"/>
</dbReference>
<dbReference type="GO" id="GO:0006508">
    <property type="term" value="P:proteolysis"/>
    <property type="evidence" value="ECO:0007669"/>
    <property type="project" value="UniProtKB-KW"/>
</dbReference>
<dbReference type="GO" id="GO:0005524">
    <property type="term" value="F:ATP binding"/>
    <property type="evidence" value="ECO:0007669"/>
    <property type="project" value="UniProtKB-KW"/>
</dbReference>
<keyword evidence="6" id="KW-0547">Nucleotide-binding</keyword>
<dbReference type="EMBL" id="GAMC01020355">
    <property type="protein sequence ID" value="JAB86200.1"/>
    <property type="molecule type" value="mRNA"/>
</dbReference>
<dbReference type="GO" id="GO:0042575">
    <property type="term" value="C:DNA polymerase complex"/>
    <property type="evidence" value="ECO:0007669"/>
    <property type="project" value="UniProtKB-ARBA"/>
</dbReference>
<keyword evidence="18" id="KW-0862">Zinc</keyword>
<dbReference type="Pfam" id="PF07727">
    <property type="entry name" value="RVT_2"/>
    <property type="match status" value="1"/>
</dbReference>
<dbReference type="PROSITE" id="PS50994">
    <property type="entry name" value="INTEGRASE"/>
    <property type="match status" value="1"/>
</dbReference>
<keyword evidence="8" id="KW-0255">Endonuclease</keyword>
<keyword evidence="14" id="KW-0808">Transferase</keyword>
<dbReference type="SUPFAM" id="SSF53098">
    <property type="entry name" value="Ribonuclease H-like"/>
    <property type="match status" value="1"/>
</dbReference>
<feature type="domain" description="Integrase catalytic" evidence="20">
    <location>
        <begin position="444"/>
        <end position="620"/>
    </location>
</feature>
<evidence type="ECO:0000256" key="14">
    <source>
        <dbReference type="ARBA" id="ARBA00022932"/>
    </source>
</evidence>
<feature type="domain" description="CCHC-type" evidence="19">
    <location>
        <begin position="227"/>
        <end position="243"/>
    </location>
</feature>
<keyword evidence="12" id="KW-0229">DNA integration</keyword>
<dbReference type="SUPFAM" id="SSF56672">
    <property type="entry name" value="DNA/RNA polymerases"/>
    <property type="match status" value="1"/>
</dbReference>
<evidence type="ECO:0000256" key="12">
    <source>
        <dbReference type="ARBA" id="ARBA00022908"/>
    </source>
</evidence>
<dbReference type="Pfam" id="PF00665">
    <property type="entry name" value="rve"/>
    <property type="match status" value="1"/>
</dbReference>
<keyword evidence="18" id="KW-0863">Zinc-finger</keyword>
<evidence type="ECO:0000256" key="16">
    <source>
        <dbReference type="ARBA" id="ARBA00023172"/>
    </source>
</evidence>
<name>W8ADM5_CERCA</name>
<evidence type="ECO:0000256" key="9">
    <source>
        <dbReference type="ARBA" id="ARBA00022801"/>
    </source>
</evidence>
<dbReference type="GO" id="GO:0003964">
    <property type="term" value="F:RNA-directed DNA polymerase activity"/>
    <property type="evidence" value="ECO:0007669"/>
    <property type="project" value="UniProtKB-KW"/>
</dbReference>
<evidence type="ECO:0000256" key="6">
    <source>
        <dbReference type="ARBA" id="ARBA00022741"/>
    </source>
</evidence>
<dbReference type="GO" id="GO:0004190">
    <property type="term" value="F:aspartic-type endopeptidase activity"/>
    <property type="evidence" value="ECO:0007669"/>
    <property type="project" value="UniProtKB-KW"/>
</dbReference>